<dbReference type="InterPro" id="IPR001789">
    <property type="entry name" value="Sig_transdc_resp-reg_receiver"/>
</dbReference>
<keyword evidence="8" id="KW-1133">Transmembrane helix</keyword>
<proteinExistence type="predicted"/>
<comment type="catalytic activity">
    <reaction evidence="1">
        <text>ATP + protein L-histidine = ADP + protein N-phospho-L-histidine.</text>
        <dbReference type="EC" id="2.7.13.3"/>
    </reaction>
</comment>
<dbReference type="InterPro" id="IPR005467">
    <property type="entry name" value="His_kinase_dom"/>
</dbReference>
<evidence type="ECO:0000256" key="8">
    <source>
        <dbReference type="SAM" id="Phobius"/>
    </source>
</evidence>
<evidence type="ECO:0000256" key="3">
    <source>
        <dbReference type="ARBA" id="ARBA00022553"/>
    </source>
</evidence>
<keyword evidence="5 11" id="KW-0418">Kinase</keyword>
<gene>
    <name evidence="11" type="ORF">C2E20_5871</name>
</gene>
<accession>A0A2P6V9M3</accession>
<dbReference type="Pfam" id="PF00512">
    <property type="entry name" value="HisKA"/>
    <property type="match status" value="1"/>
</dbReference>
<dbReference type="Pfam" id="PF00072">
    <property type="entry name" value="Response_reg"/>
    <property type="match status" value="1"/>
</dbReference>
<keyword evidence="4" id="KW-0808">Transferase</keyword>
<dbReference type="SUPFAM" id="SSF55874">
    <property type="entry name" value="ATPase domain of HSP90 chaperone/DNA topoisomerase II/histidine kinase"/>
    <property type="match status" value="2"/>
</dbReference>
<keyword evidence="8" id="KW-0472">Membrane</keyword>
<feature type="transmembrane region" description="Helical" evidence="8">
    <location>
        <begin position="35"/>
        <end position="54"/>
    </location>
</feature>
<dbReference type="PROSITE" id="PS50109">
    <property type="entry name" value="HIS_KIN"/>
    <property type="match status" value="1"/>
</dbReference>
<dbReference type="GO" id="GO:0009927">
    <property type="term" value="F:histidine phosphotransfer kinase activity"/>
    <property type="evidence" value="ECO:0007669"/>
    <property type="project" value="TreeGrafter"/>
</dbReference>
<dbReference type="InterPro" id="IPR004358">
    <property type="entry name" value="Sig_transdc_His_kin-like_C"/>
</dbReference>
<comment type="caution">
    <text evidence="11">The sequence shown here is derived from an EMBL/GenBank/DDBJ whole genome shotgun (WGS) entry which is preliminary data.</text>
</comment>
<dbReference type="Gene3D" id="1.10.287.130">
    <property type="match status" value="1"/>
</dbReference>
<feature type="domain" description="Response regulatory" evidence="10">
    <location>
        <begin position="933"/>
        <end position="1052"/>
    </location>
</feature>
<feature type="region of interest" description="Disordered" evidence="7">
    <location>
        <begin position="440"/>
        <end position="473"/>
    </location>
</feature>
<feature type="region of interest" description="Disordered" evidence="7">
    <location>
        <begin position="759"/>
        <end position="827"/>
    </location>
</feature>
<feature type="compositionally biased region" description="Polar residues" evidence="7">
    <location>
        <begin position="456"/>
        <end position="473"/>
    </location>
</feature>
<dbReference type="GO" id="GO:0000155">
    <property type="term" value="F:phosphorelay sensor kinase activity"/>
    <property type="evidence" value="ECO:0007669"/>
    <property type="project" value="InterPro"/>
</dbReference>
<feature type="transmembrane region" description="Helical" evidence="8">
    <location>
        <begin position="75"/>
        <end position="94"/>
    </location>
</feature>
<feature type="transmembrane region" description="Helical" evidence="8">
    <location>
        <begin position="12"/>
        <end position="29"/>
    </location>
</feature>
<evidence type="ECO:0000256" key="5">
    <source>
        <dbReference type="ARBA" id="ARBA00022777"/>
    </source>
</evidence>
<dbReference type="SMART" id="SM00388">
    <property type="entry name" value="HisKA"/>
    <property type="match status" value="1"/>
</dbReference>
<dbReference type="EC" id="2.7.13.3" evidence="2"/>
<evidence type="ECO:0000259" key="9">
    <source>
        <dbReference type="PROSITE" id="PS50109"/>
    </source>
</evidence>
<dbReference type="PANTHER" id="PTHR43047:SF71">
    <property type="entry name" value="HISTIDINE KINASE CONTAINING CHEY-HOMOLOGOUS RECEIVER DOMAIN-RELATED"/>
    <property type="match status" value="1"/>
</dbReference>
<dbReference type="SUPFAM" id="SSF47384">
    <property type="entry name" value="Homodimeric domain of signal transducing histidine kinase"/>
    <property type="match status" value="1"/>
</dbReference>
<dbReference type="InterPro" id="IPR036097">
    <property type="entry name" value="HisK_dim/P_sf"/>
</dbReference>
<dbReference type="EMBL" id="LHPF02000018">
    <property type="protein sequence ID" value="PSC70789.1"/>
    <property type="molecule type" value="Genomic_DNA"/>
</dbReference>
<dbReference type="AlphaFoldDB" id="A0A2P6V9M3"/>
<keyword evidence="8" id="KW-0812">Transmembrane</keyword>
<dbReference type="CDD" id="cd17546">
    <property type="entry name" value="REC_hyHK_CKI1_RcsC-like"/>
    <property type="match status" value="1"/>
</dbReference>
<dbReference type="PANTHER" id="PTHR43047">
    <property type="entry name" value="TWO-COMPONENT HISTIDINE PROTEIN KINASE"/>
    <property type="match status" value="1"/>
</dbReference>
<evidence type="ECO:0000256" key="6">
    <source>
        <dbReference type="PROSITE-ProRule" id="PRU00169"/>
    </source>
</evidence>
<feature type="domain" description="Histidine kinase" evidence="9">
    <location>
        <begin position="278"/>
        <end position="685"/>
    </location>
</feature>
<dbReference type="InterPro" id="IPR036890">
    <property type="entry name" value="HATPase_C_sf"/>
</dbReference>
<dbReference type="PROSITE" id="PS50110">
    <property type="entry name" value="RESPONSE_REGULATORY"/>
    <property type="match status" value="1"/>
</dbReference>
<dbReference type="Gene3D" id="3.40.50.2300">
    <property type="match status" value="1"/>
</dbReference>
<dbReference type="InterPro" id="IPR011006">
    <property type="entry name" value="CheY-like_superfamily"/>
</dbReference>
<evidence type="ECO:0000256" key="4">
    <source>
        <dbReference type="ARBA" id="ARBA00022679"/>
    </source>
</evidence>
<dbReference type="CDD" id="cd00082">
    <property type="entry name" value="HisKA"/>
    <property type="match status" value="1"/>
</dbReference>
<reference evidence="11 12" key="1">
    <citation type="journal article" date="2018" name="Plant J.">
        <title>Genome sequences of Chlorella sorokiniana UTEX 1602 and Micractinium conductrix SAG 241.80: implications to maltose excretion by a green alga.</title>
        <authorList>
            <person name="Arriola M.B."/>
            <person name="Velmurugan N."/>
            <person name="Zhang Y."/>
            <person name="Plunkett M.H."/>
            <person name="Hondzo H."/>
            <person name="Barney B.M."/>
        </authorList>
    </citation>
    <scope>NUCLEOTIDE SEQUENCE [LARGE SCALE GENOMIC DNA]</scope>
    <source>
        <strain evidence="11 12">SAG 241.80</strain>
    </source>
</reference>
<dbReference type="InterPro" id="IPR003594">
    <property type="entry name" value="HATPase_dom"/>
</dbReference>
<feature type="region of interest" description="Disordered" evidence="7">
    <location>
        <begin position="688"/>
        <end position="712"/>
    </location>
</feature>
<evidence type="ECO:0000259" key="10">
    <source>
        <dbReference type="PROSITE" id="PS50110"/>
    </source>
</evidence>
<dbReference type="Proteomes" id="UP000239649">
    <property type="component" value="Unassembled WGS sequence"/>
</dbReference>
<dbReference type="InterPro" id="IPR003661">
    <property type="entry name" value="HisK_dim/P_dom"/>
</dbReference>
<evidence type="ECO:0000256" key="2">
    <source>
        <dbReference type="ARBA" id="ARBA00012438"/>
    </source>
</evidence>
<dbReference type="SMART" id="SM00448">
    <property type="entry name" value="REC"/>
    <property type="match status" value="1"/>
</dbReference>
<evidence type="ECO:0000313" key="12">
    <source>
        <dbReference type="Proteomes" id="UP000239649"/>
    </source>
</evidence>
<evidence type="ECO:0000256" key="7">
    <source>
        <dbReference type="SAM" id="MobiDB-lite"/>
    </source>
</evidence>
<dbReference type="GO" id="GO:0005886">
    <property type="term" value="C:plasma membrane"/>
    <property type="evidence" value="ECO:0007669"/>
    <property type="project" value="TreeGrafter"/>
</dbReference>
<evidence type="ECO:0000313" key="11">
    <source>
        <dbReference type="EMBL" id="PSC70789.1"/>
    </source>
</evidence>
<protein>
    <recommendedName>
        <fullName evidence="2">histidine kinase</fullName>
        <ecNumber evidence="2">2.7.13.3</ecNumber>
    </recommendedName>
</protein>
<name>A0A2P6V9M3_9CHLO</name>
<dbReference type="OrthoDB" id="21225at2759"/>
<feature type="modified residue" description="4-aspartylphosphate" evidence="6">
    <location>
        <position position="987"/>
    </location>
</feature>
<dbReference type="SMART" id="SM00387">
    <property type="entry name" value="HATPase_c"/>
    <property type="match status" value="1"/>
</dbReference>
<keyword evidence="12" id="KW-1185">Reference proteome</keyword>
<keyword evidence="3 6" id="KW-0597">Phosphoprotein</keyword>
<feature type="transmembrane region" description="Helical" evidence="8">
    <location>
        <begin position="100"/>
        <end position="127"/>
    </location>
</feature>
<dbReference type="SUPFAM" id="SSF52172">
    <property type="entry name" value="CheY-like"/>
    <property type="match status" value="1"/>
</dbReference>
<evidence type="ECO:0000256" key="1">
    <source>
        <dbReference type="ARBA" id="ARBA00000085"/>
    </source>
</evidence>
<dbReference type="STRING" id="554055.A0A2P6V9M3"/>
<dbReference type="Gene3D" id="3.30.565.10">
    <property type="entry name" value="Histidine kinase-like ATPase, C-terminal domain"/>
    <property type="match status" value="2"/>
</dbReference>
<dbReference type="Pfam" id="PF02518">
    <property type="entry name" value="HATPase_c"/>
    <property type="match status" value="1"/>
</dbReference>
<sequence>MAGEAGSRWRVLTLVAMFDIVMFVVRAAAKAAAGSAVASALALQLGNMAALYSLTALLNARSRRLGSRAAHQEEAMLCCLIAGAISVLLLSLRPETAADYVYAALFLTCTSSVLKLRWFVGTLALAVPVGVIAATNLRLRIVAAAACGVTCACAGGSLDALALEGAGLDGAAACPAGGTASWLQFEAIGPLPLEALVHILVAWAVGALMAYVSDSNRRASFVSHKLALHAAAKELKEVQARVLMERELAAAQQQAAARALVVAKEQAANEAKSEFMSLMCHEVRTPLNGCLASAEMLLDTELDEDQRELAKTIRVSGSILLSTVSNFLDFFKIEAGKQLDIVRSPLDLRDLVTDVHCIIEAMVGRERGIALLPPDCDGAPPTVLGDPSRICGILLNLYTNAAKYTKKGSIALRVRVVGPNYRPDPVVALGFCETRGGCTTGGTTGATASRNDSRASHSTPESAFVTSGRSTPTGVLAGAAGRPSGGKPGAAEAHAVAAGGGGAHPLYHHGGRAERGSAGSLQTAGAVSGSAADGAANLLNRQAAAAGVPHAIMSSVTEVDGWCSVHSQADPRFVMRHAPSSQACGAAGGSVAGSEGSDGDGESQRFLSFEVLDTGVGVSRRALESLFQDYVQGTDAEMQRPRAKGGTGLGLSICCKQVAVLGGAIGALSKPACGSIFWFTTPLLLPPHGSSSSDSLEASSEGEAAAADAVAEAEEAAAAAAAEAAPTPRQAAGAAAMRRSREFHCAAATEAAAVAAAHGDEGLPRGIPAGHSGRKASGESSQLRGGSGSRRQSMESDLSSMWPSHKAPRPHGSATRLDQMEEDASYHPRHALSWETAPQPPSFTAAEMLQAMPLALGGGGGGSSGGVPAAAVPRRGAPTGRTSLGGAVAHLGAVRHHQAATAPAPCGAAAGAGVAAADAARRRQSSSSLLGLRVLLAEDNLINQTVAKRVLTSLGCQCCVASNGREAVMAVEEAEAGGAPFDVILMDMCMPVLGGVEATQEIRQLGCRVPIVAMTANASERDRVECIAAGMDGFLSKPVLKEQLSVAIREATQGGHRA</sequence>
<dbReference type="PRINTS" id="PR00344">
    <property type="entry name" value="BCTRLSENSOR"/>
</dbReference>
<organism evidence="11 12">
    <name type="scientific">Micractinium conductrix</name>
    <dbReference type="NCBI Taxonomy" id="554055"/>
    <lineage>
        <taxon>Eukaryota</taxon>
        <taxon>Viridiplantae</taxon>
        <taxon>Chlorophyta</taxon>
        <taxon>core chlorophytes</taxon>
        <taxon>Trebouxiophyceae</taxon>
        <taxon>Chlorellales</taxon>
        <taxon>Chlorellaceae</taxon>
        <taxon>Chlorella clade</taxon>
        <taxon>Micractinium</taxon>
    </lineage>
</organism>